<dbReference type="RefSeq" id="XP_064709995.1">
    <property type="nucleotide sequence ID" value="XM_064853596.1"/>
</dbReference>
<feature type="transmembrane region" description="Helical" evidence="6">
    <location>
        <begin position="319"/>
        <end position="343"/>
    </location>
</feature>
<feature type="transmembrane region" description="Helical" evidence="6">
    <location>
        <begin position="107"/>
        <end position="126"/>
    </location>
</feature>
<evidence type="ECO:0000256" key="5">
    <source>
        <dbReference type="ARBA" id="ARBA00023136"/>
    </source>
</evidence>
<organism evidence="8 9">
    <name type="scientific">Exophiala bonariae</name>
    <dbReference type="NCBI Taxonomy" id="1690606"/>
    <lineage>
        <taxon>Eukaryota</taxon>
        <taxon>Fungi</taxon>
        <taxon>Dikarya</taxon>
        <taxon>Ascomycota</taxon>
        <taxon>Pezizomycotina</taxon>
        <taxon>Eurotiomycetes</taxon>
        <taxon>Chaetothyriomycetidae</taxon>
        <taxon>Chaetothyriales</taxon>
        <taxon>Herpotrichiellaceae</taxon>
        <taxon>Exophiala</taxon>
    </lineage>
</organism>
<feature type="transmembrane region" description="Helical" evidence="6">
    <location>
        <begin position="377"/>
        <end position="397"/>
    </location>
</feature>
<evidence type="ECO:0000313" key="8">
    <source>
        <dbReference type="EMBL" id="KAK5060174.1"/>
    </source>
</evidence>
<comment type="subcellular location">
    <subcellularLocation>
        <location evidence="1">Membrane</location>
        <topology evidence="1">Multi-pass membrane protein</topology>
    </subcellularLocation>
</comment>
<dbReference type="AlphaFoldDB" id="A0AAV9NL52"/>
<dbReference type="PANTHER" id="PTHR48022">
    <property type="entry name" value="PLASTIDIC GLUCOSE TRANSPORTER 4"/>
    <property type="match status" value="1"/>
</dbReference>
<dbReference type="InterPro" id="IPR036259">
    <property type="entry name" value="MFS_trans_sf"/>
</dbReference>
<accession>A0AAV9NL52</accession>
<feature type="transmembrane region" description="Helical" evidence="6">
    <location>
        <begin position="194"/>
        <end position="219"/>
    </location>
</feature>
<evidence type="ECO:0000256" key="4">
    <source>
        <dbReference type="ARBA" id="ARBA00022989"/>
    </source>
</evidence>
<keyword evidence="9" id="KW-1185">Reference proteome</keyword>
<evidence type="ECO:0000313" key="9">
    <source>
        <dbReference type="Proteomes" id="UP001358417"/>
    </source>
</evidence>
<dbReference type="EMBL" id="JAVRRD010000004">
    <property type="protein sequence ID" value="KAK5060174.1"/>
    <property type="molecule type" value="Genomic_DNA"/>
</dbReference>
<feature type="transmembrane region" description="Helical" evidence="6">
    <location>
        <begin position="133"/>
        <end position="152"/>
    </location>
</feature>
<dbReference type="GO" id="GO:0005351">
    <property type="term" value="F:carbohydrate:proton symporter activity"/>
    <property type="evidence" value="ECO:0007669"/>
    <property type="project" value="TreeGrafter"/>
</dbReference>
<comment type="similarity">
    <text evidence="2">Belongs to the major facilitator superfamily. Sugar transporter (TC 2.A.1.1) family.</text>
</comment>
<evidence type="ECO:0000256" key="2">
    <source>
        <dbReference type="ARBA" id="ARBA00010992"/>
    </source>
</evidence>
<evidence type="ECO:0000259" key="7">
    <source>
        <dbReference type="PROSITE" id="PS50850"/>
    </source>
</evidence>
<dbReference type="SUPFAM" id="SSF103473">
    <property type="entry name" value="MFS general substrate transporter"/>
    <property type="match status" value="1"/>
</dbReference>
<dbReference type="GO" id="GO:0016020">
    <property type="term" value="C:membrane"/>
    <property type="evidence" value="ECO:0007669"/>
    <property type="project" value="UniProtKB-SubCell"/>
</dbReference>
<proteinExistence type="inferred from homology"/>
<dbReference type="GeneID" id="89978216"/>
<dbReference type="InterPro" id="IPR020846">
    <property type="entry name" value="MFS_dom"/>
</dbReference>
<feature type="transmembrane region" description="Helical" evidence="6">
    <location>
        <begin position="158"/>
        <end position="182"/>
    </location>
</feature>
<dbReference type="InterPro" id="IPR005828">
    <property type="entry name" value="MFS_sugar_transport-like"/>
</dbReference>
<dbReference type="Gene3D" id="1.20.1250.20">
    <property type="entry name" value="MFS general substrate transporter like domains"/>
    <property type="match status" value="1"/>
</dbReference>
<name>A0AAV9NL52_9EURO</name>
<feature type="transmembrane region" description="Helical" evidence="6">
    <location>
        <begin position="225"/>
        <end position="246"/>
    </location>
</feature>
<dbReference type="PROSITE" id="PS50850">
    <property type="entry name" value="MFS"/>
    <property type="match status" value="1"/>
</dbReference>
<feature type="transmembrane region" description="Helical" evidence="6">
    <location>
        <begin position="451"/>
        <end position="469"/>
    </location>
</feature>
<dbReference type="PANTHER" id="PTHR48022:SF2">
    <property type="entry name" value="PLASTIDIC GLUCOSE TRANSPORTER 4"/>
    <property type="match status" value="1"/>
</dbReference>
<feature type="transmembrane region" description="Helical" evidence="6">
    <location>
        <begin position="46"/>
        <end position="66"/>
    </location>
</feature>
<dbReference type="Pfam" id="PF00083">
    <property type="entry name" value="Sugar_tr"/>
    <property type="match status" value="1"/>
</dbReference>
<dbReference type="InterPro" id="IPR005829">
    <property type="entry name" value="Sugar_transporter_CS"/>
</dbReference>
<feature type="transmembrane region" description="Helical" evidence="6">
    <location>
        <begin position="481"/>
        <end position="499"/>
    </location>
</feature>
<comment type="caution">
    <text evidence="8">The sequence shown here is derived from an EMBL/GenBank/DDBJ whole genome shotgun (WGS) entry which is preliminary data.</text>
</comment>
<feature type="transmembrane region" description="Helical" evidence="6">
    <location>
        <begin position="349"/>
        <end position="370"/>
    </location>
</feature>
<dbReference type="Proteomes" id="UP001358417">
    <property type="component" value="Unassembled WGS sequence"/>
</dbReference>
<feature type="transmembrane region" description="Helical" evidence="6">
    <location>
        <begin position="409"/>
        <end position="431"/>
    </location>
</feature>
<sequence>MKTDSPPKSFHDDEKGASEVLEDAREIQPQHSLSNPMPTQDVTRRMILFSLFIALAGWVFNFDLGFGGTVLQMPAYRKVFGKCVPRTNRTTGVTAVVCSQTALQQGLVSLTLIFVALGGLVSGLVGSLFGRRGTIQTGAFLAGAGAAGMLGTSGNLTNYLICKCIGGVGLGLLIAAAGVYGAECTVARYRGMLLALYNIGLGMGFAASSAVCWGSSTYVTSNLSWQIPIICQIPLSVILGLGVMAFPESPRWLLTKGRDEAAKKSFAWLYAKDPDHPDILLQIADVQNHIQLERSSQQKTRWHEIYQGVNFRRTLVSGLIMVGLAITGSKFTGPYGAIFLAGVGVSNPFLNTFIISLMMLAGSVGGPWLVEYGGRRFSMLVGYTIMMICMLIIGIVGSTLGQTTSRARIILLVFLFIWSFVFGLFIGTSVWISAPEQHNLRLRTYGQASTVWIYQVFGFASSFWAPYQINPRYGNMGMSVGYFYAGVTFAMLVLTYFLVPETSRLTLEQIDDYYNSGRPAWKTSTRRNKRIAAGLESANDS</sequence>
<evidence type="ECO:0000256" key="3">
    <source>
        <dbReference type="ARBA" id="ARBA00022692"/>
    </source>
</evidence>
<protein>
    <recommendedName>
        <fullName evidence="7">Major facilitator superfamily (MFS) profile domain-containing protein</fullName>
    </recommendedName>
</protein>
<dbReference type="InterPro" id="IPR050360">
    <property type="entry name" value="MFS_Sugar_Transporters"/>
</dbReference>
<feature type="domain" description="Major facilitator superfamily (MFS) profile" evidence="7">
    <location>
        <begin position="49"/>
        <end position="503"/>
    </location>
</feature>
<keyword evidence="3 6" id="KW-0812">Transmembrane</keyword>
<keyword evidence="4 6" id="KW-1133">Transmembrane helix</keyword>
<evidence type="ECO:0000256" key="1">
    <source>
        <dbReference type="ARBA" id="ARBA00004141"/>
    </source>
</evidence>
<evidence type="ECO:0000256" key="6">
    <source>
        <dbReference type="SAM" id="Phobius"/>
    </source>
</evidence>
<reference evidence="8 9" key="1">
    <citation type="submission" date="2023-08" db="EMBL/GenBank/DDBJ databases">
        <title>Black Yeasts Isolated from many extreme environments.</title>
        <authorList>
            <person name="Coleine C."/>
            <person name="Stajich J.E."/>
            <person name="Selbmann L."/>
        </authorList>
    </citation>
    <scope>NUCLEOTIDE SEQUENCE [LARGE SCALE GENOMIC DNA]</scope>
    <source>
        <strain evidence="8 9">CCFEE 5792</strain>
    </source>
</reference>
<keyword evidence="5 6" id="KW-0472">Membrane</keyword>
<gene>
    <name evidence="8" type="ORF">LTR84_010058</name>
</gene>
<dbReference type="PROSITE" id="PS00217">
    <property type="entry name" value="SUGAR_TRANSPORT_2"/>
    <property type="match status" value="1"/>
</dbReference>